<feature type="compositionally biased region" description="Acidic residues" evidence="1">
    <location>
        <begin position="89"/>
        <end position="99"/>
    </location>
</feature>
<evidence type="ECO:0000313" key="2">
    <source>
        <dbReference type="EMBL" id="VVD28467.1"/>
    </source>
</evidence>
<accession>A0A5Q4YT42</accession>
<protein>
    <submittedName>
        <fullName evidence="2">Uncharacterized protein</fullName>
    </submittedName>
</protein>
<evidence type="ECO:0000256" key="1">
    <source>
        <dbReference type="SAM" id="MobiDB-lite"/>
    </source>
</evidence>
<keyword evidence="3" id="KW-1185">Reference proteome</keyword>
<feature type="compositionally biased region" description="Basic and acidic residues" evidence="1">
    <location>
        <begin position="52"/>
        <end position="88"/>
    </location>
</feature>
<evidence type="ECO:0000313" key="3">
    <source>
        <dbReference type="Proteomes" id="UP000325811"/>
    </source>
</evidence>
<feature type="region of interest" description="Disordered" evidence="1">
    <location>
        <begin position="157"/>
        <end position="201"/>
    </location>
</feature>
<gene>
    <name evidence="2" type="ORF">PDMSB3_2011</name>
</gene>
<reference evidence="2 3" key="1">
    <citation type="submission" date="2019-08" db="EMBL/GenBank/DDBJ databases">
        <authorList>
            <person name="Herpell B J."/>
        </authorList>
    </citation>
    <scope>NUCLEOTIDE SEQUENCE [LARGE SCALE GENOMIC DNA]</scope>
    <source>
        <strain evidence="3">Msb3</strain>
    </source>
</reference>
<dbReference type="KEGG" id="pdio:PDMSB3_2011"/>
<feature type="region of interest" description="Disordered" evidence="1">
    <location>
        <begin position="21"/>
        <end position="116"/>
    </location>
</feature>
<proteinExistence type="predicted"/>
<dbReference type="AlphaFoldDB" id="A0A5Q4YT42"/>
<dbReference type="EMBL" id="LR699553">
    <property type="protein sequence ID" value="VVD28467.1"/>
    <property type="molecule type" value="Genomic_DNA"/>
</dbReference>
<organism evidence="2 3">
    <name type="scientific">Paraburkholderia dioscoreae</name>
    <dbReference type="NCBI Taxonomy" id="2604047"/>
    <lineage>
        <taxon>Bacteria</taxon>
        <taxon>Pseudomonadati</taxon>
        <taxon>Pseudomonadota</taxon>
        <taxon>Betaproteobacteria</taxon>
        <taxon>Burkholderiales</taxon>
        <taxon>Burkholderiaceae</taxon>
        <taxon>Paraburkholderia</taxon>
    </lineage>
</organism>
<dbReference type="Proteomes" id="UP000325811">
    <property type="component" value="Chromosome I"/>
</dbReference>
<sequence>MSNLFRNLAARGGISFAHLGKGAARAADDTPPPDDKGGKNGKAEGEDTGDGDQNRENGDGKAEGEDPPPDDKGGKKGKAKGEDGKDDPNAEDDDDDEEEMRGNSAAASARRRERMRCAQIMGSPAAGRNPVLAANLAFNTSMTRKEALAVLTGTPAPAATAPVSRRNPSLGAGGERGVSSEQAIASSWDTAMQKARPARKR</sequence>
<name>A0A5Q4YT42_9BURK</name>
<feature type="compositionally biased region" description="Polar residues" evidence="1">
    <location>
        <begin position="179"/>
        <end position="190"/>
    </location>
</feature>
<feature type="compositionally biased region" description="Basic and acidic residues" evidence="1">
    <location>
        <begin position="33"/>
        <end position="45"/>
    </location>
</feature>